<evidence type="ECO:0000313" key="1">
    <source>
        <dbReference type="EMBL" id="XCN27062.1"/>
    </source>
</evidence>
<accession>A0AAU8KTW9</accession>
<sequence>MNKGNLIKEANLLLDRLELILDCWSEQLKEKVNAPN</sequence>
<reference evidence="1" key="1">
    <citation type="submission" date="2024-05" db="EMBL/GenBank/DDBJ databases">
        <title>Complete Genome Sequences of 14 Acinetobacter baumannii phages isolated in Kenya.</title>
        <authorList>
            <person name="Mwai F."/>
            <person name="Kigen C."/>
            <person name="Makobe C."/>
            <person name="Georges M."/>
            <person name="Mutai I."/>
            <person name="Odoyo E."/>
            <person name="Gachoya M."/>
            <person name="Musila L."/>
        </authorList>
    </citation>
    <scope>NUCLEOTIDE SEQUENCE</scope>
</reference>
<protein>
    <submittedName>
        <fullName evidence="1">Uncharacterized protein</fullName>
    </submittedName>
</protein>
<organism evidence="1">
    <name type="scientific">Acinetobacter phage vB_Ab_01_KEN_01</name>
    <dbReference type="NCBI Taxonomy" id="3143010"/>
    <lineage>
        <taxon>Viruses</taxon>
    </lineage>
</organism>
<name>A0AAU8KTW9_9VIRU</name>
<dbReference type="EMBL" id="PP841127">
    <property type="protein sequence ID" value="XCN27062.1"/>
    <property type="molecule type" value="Genomic_DNA"/>
</dbReference>
<proteinExistence type="predicted"/>
<gene>
    <name evidence="1" type="ORF">SMMRWMVJ_CDS0074</name>
</gene>